<organism evidence="2 3">
    <name type="scientific">Tanacetum coccineum</name>
    <dbReference type="NCBI Taxonomy" id="301880"/>
    <lineage>
        <taxon>Eukaryota</taxon>
        <taxon>Viridiplantae</taxon>
        <taxon>Streptophyta</taxon>
        <taxon>Embryophyta</taxon>
        <taxon>Tracheophyta</taxon>
        <taxon>Spermatophyta</taxon>
        <taxon>Magnoliopsida</taxon>
        <taxon>eudicotyledons</taxon>
        <taxon>Gunneridae</taxon>
        <taxon>Pentapetalae</taxon>
        <taxon>asterids</taxon>
        <taxon>campanulids</taxon>
        <taxon>Asterales</taxon>
        <taxon>Asteraceae</taxon>
        <taxon>Asteroideae</taxon>
        <taxon>Anthemideae</taxon>
        <taxon>Anthemidinae</taxon>
        <taxon>Tanacetum</taxon>
    </lineage>
</organism>
<protein>
    <submittedName>
        <fullName evidence="2">Uncharacterized protein</fullName>
    </submittedName>
</protein>
<comment type="caution">
    <text evidence="2">The sequence shown here is derived from an EMBL/GenBank/DDBJ whole genome shotgun (WGS) entry which is preliminary data.</text>
</comment>
<gene>
    <name evidence="2" type="ORF">Tco_0878294</name>
</gene>
<evidence type="ECO:0000313" key="3">
    <source>
        <dbReference type="Proteomes" id="UP001151760"/>
    </source>
</evidence>
<dbReference type="Proteomes" id="UP001151760">
    <property type="component" value="Unassembled WGS sequence"/>
</dbReference>
<sequence length="289" mass="32919">MFDEHFNPPPGVALPVPAVVAPNPANSTSSPSSTSVDQDAPSPNTPMVEKSKLDEDPQGKAIDPTRYCGMIGSLMYLTSSRPDLVFAVYMCARYQAKPTKKHLHAVAKIPEEVHLEVCSYWVIDIMNQEEIRQVTAHDEKWVPTKERVKIGTTNVRLETTMLQKEETFQVIIDVIKNSTCLKAFTISAEILEICPRIQGEDFTEVPNYESTLTFVIDLGYKGPLHKHPNMYVDHMHQPWRTLTTIINKCLSGKTASNDRLRKSRIDVLWGMFYRENVDYPELIWEDFSF</sequence>
<name>A0ABQ5C0P7_9ASTR</name>
<proteinExistence type="predicted"/>
<reference evidence="2" key="2">
    <citation type="submission" date="2022-01" db="EMBL/GenBank/DDBJ databases">
        <authorList>
            <person name="Yamashiro T."/>
            <person name="Shiraishi A."/>
            <person name="Satake H."/>
            <person name="Nakayama K."/>
        </authorList>
    </citation>
    <scope>NUCLEOTIDE SEQUENCE</scope>
</reference>
<accession>A0ABQ5C0P7</accession>
<dbReference type="PANTHER" id="PTHR11439">
    <property type="entry name" value="GAG-POL-RELATED RETROTRANSPOSON"/>
    <property type="match status" value="1"/>
</dbReference>
<dbReference type="EMBL" id="BQNB010013728">
    <property type="protein sequence ID" value="GJT19588.1"/>
    <property type="molecule type" value="Genomic_DNA"/>
</dbReference>
<evidence type="ECO:0000256" key="1">
    <source>
        <dbReference type="SAM" id="MobiDB-lite"/>
    </source>
</evidence>
<feature type="compositionally biased region" description="Basic and acidic residues" evidence="1">
    <location>
        <begin position="49"/>
        <end position="58"/>
    </location>
</feature>
<dbReference type="PANTHER" id="PTHR11439:SF495">
    <property type="entry name" value="REVERSE TRANSCRIPTASE, RNA-DEPENDENT DNA POLYMERASE-RELATED"/>
    <property type="match status" value="1"/>
</dbReference>
<evidence type="ECO:0000313" key="2">
    <source>
        <dbReference type="EMBL" id="GJT19588.1"/>
    </source>
</evidence>
<reference evidence="2" key="1">
    <citation type="journal article" date="2022" name="Int. J. Mol. Sci.">
        <title>Draft Genome of Tanacetum Coccineum: Genomic Comparison of Closely Related Tanacetum-Family Plants.</title>
        <authorList>
            <person name="Yamashiro T."/>
            <person name="Shiraishi A."/>
            <person name="Nakayama K."/>
            <person name="Satake H."/>
        </authorList>
    </citation>
    <scope>NUCLEOTIDE SEQUENCE</scope>
</reference>
<keyword evidence="3" id="KW-1185">Reference proteome</keyword>
<feature type="compositionally biased region" description="Low complexity" evidence="1">
    <location>
        <begin position="13"/>
        <end position="35"/>
    </location>
</feature>
<feature type="region of interest" description="Disordered" evidence="1">
    <location>
        <begin position="1"/>
        <end position="60"/>
    </location>
</feature>